<reference evidence="3" key="2">
    <citation type="submission" date="2020-05" db="UniProtKB">
        <authorList>
            <consortium name="EnsemblMetazoa"/>
        </authorList>
    </citation>
    <scope>IDENTIFICATION</scope>
    <source>
        <strain evidence="3">IAEA</strain>
    </source>
</reference>
<evidence type="ECO:0000313" key="4">
    <source>
        <dbReference type="Proteomes" id="UP000092445"/>
    </source>
</evidence>
<organism evidence="3 4">
    <name type="scientific">Glossina pallidipes</name>
    <name type="common">Tsetse fly</name>
    <dbReference type="NCBI Taxonomy" id="7398"/>
    <lineage>
        <taxon>Eukaryota</taxon>
        <taxon>Metazoa</taxon>
        <taxon>Ecdysozoa</taxon>
        <taxon>Arthropoda</taxon>
        <taxon>Hexapoda</taxon>
        <taxon>Insecta</taxon>
        <taxon>Pterygota</taxon>
        <taxon>Neoptera</taxon>
        <taxon>Endopterygota</taxon>
        <taxon>Diptera</taxon>
        <taxon>Brachycera</taxon>
        <taxon>Muscomorpha</taxon>
        <taxon>Hippoboscoidea</taxon>
        <taxon>Glossinidae</taxon>
        <taxon>Glossina</taxon>
    </lineage>
</organism>
<reference evidence="4" key="1">
    <citation type="submission" date="2014-03" db="EMBL/GenBank/DDBJ databases">
        <authorList>
            <person name="Aksoy S."/>
            <person name="Warren W."/>
            <person name="Wilson R.K."/>
        </authorList>
    </citation>
    <scope>NUCLEOTIDE SEQUENCE [LARGE SCALE GENOMIC DNA]</scope>
    <source>
        <strain evidence="4">IAEA</strain>
    </source>
</reference>
<dbReference type="Proteomes" id="UP000092445">
    <property type="component" value="Unassembled WGS sequence"/>
</dbReference>
<dbReference type="GO" id="GO:0004252">
    <property type="term" value="F:serine-type endopeptidase activity"/>
    <property type="evidence" value="ECO:0007669"/>
    <property type="project" value="InterPro"/>
</dbReference>
<accession>A0A1B0A867</accession>
<proteinExistence type="predicted"/>
<evidence type="ECO:0000256" key="1">
    <source>
        <dbReference type="ARBA" id="ARBA00023157"/>
    </source>
</evidence>
<dbReference type="Gene3D" id="2.40.10.10">
    <property type="entry name" value="Trypsin-like serine proteases"/>
    <property type="match status" value="4"/>
</dbReference>
<dbReference type="EnsemblMetazoa" id="GPAI037336-RA">
    <property type="protein sequence ID" value="GPAI037336-PA"/>
    <property type="gene ID" value="GPAI037336"/>
</dbReference>
<sequence>MKEKDSSSWIRTDDLELSFFQMTIGPPAKQDDQLIFFKNISLVFGITVRVEGVLCTLCIASFEVSEELDIDDAQSSSSELVIRLCMSSDNDSIETSKRLVLSSNDPKLLSVSKDLLGQDVGILIVQHSLCQDYLEYAKYVVSLRKQREKSFGESHFCAGTIIKDDMVLTAGNCALQSRHGKPLWHYKIVTGAPIRTMPSDGTGERPWLYFEVYEVSVDFERTIDLAIIRVTPSFNLGSDAVAVAQLAMNLYEGGEECYVGGWGDQKIGYDDHISFDKVTLSSDITCIEKHPTYHYDITCASNSFDPVCKMDWGGPLICAGKLTAVLVGSEYCGEKKPCIYYSVKQVQCQKIKNLPPICNSAVMKCKVHVQLHAQHSDFYWAKECSTDKIAVIKTGEEHILDRKAIKKLAAKIPPPGTVSTMTDGSFSKTMFTLLLSFFENNHKKTNVVQVQSTIIPDSTCVGARIGDYLILTAAQCFTDEYPPYSVVKVGDKKYQVRYVLRHAEFRGGRSDNIGVIKIREYISTDDVVITQHAQNPQGANARCMVDDGKFSAAVLVADSKSCPRKTGINDICFVYETTQNCDIVSGAPIVCQGRYIILLVHYMQIMKK</sequence>
<name>A0A1B0A867_GLOPL</name>
<evidence type="ECO:0000313" key="3">
    <source>
        <dbReference type="EnsemblMetazoa" id="GPAI037336-PA"/>
    </source>
</evidence>
<dbReference type="PANTHER" id="PTHR24250:SF27">
    <property type="entry name" value="ELASTASE 2 LIKE"/>
    <property type="match status" value="1"/>
</dbReference>
<keyword evidence="1" id="KW-1015">Disulfide bond</keyword>
<dbReference type="VEuPathDB" id="VectorBase:GPAI037336"/>
<dbReference type="AlphaFoldDB" id="A0A1B0A867"/>
<protein>
    <recommendedName>
        <fullName evidence="2">Peptidase S1 domain-containing protein</fullName>
    </recommendedName>
</protein>
<dbReference type="STRING" id="7398.A0A1B0A867"/>
<dbReference type="PROSITE" id="PS50240">
    <property type="entry name" value="TRYPSIN_DOM"/>
    <property type="match status" value="1"/>
</dbReference>
<feature type="domain" description="Peptidase S1" evidence="2">
    <location>
        <begin position="124"/>
        <end position="386"/>
    </location>
</feature>
<dbReference type="PANTHER" id="PTHR24250">
    <property type="entry name" value="CHYMOTRYPSIN-RELATED"/>
    <property type="match status" value="1"/>
</dbReference>
<dbReference type="InterPro" id="IPR001254">
    <property type="entry name" value="Trypsin_dom"/>
</dbReference>
<dbReference type="InterPro" id="IPR043504">
    <property type="entry name" value="Peptidase_S1_PA_chymotrypsin"/>
</dbReference>
<dbReference type="SUPFAM" id="SSF50494">
    <property type="entry name" value="Trypsin-like serine proteases"/>
    <property type="match status" value="2"/>
</dbReference>
<dbReference type="Pfam" id="PF00089">
    <property type="entry name" value="Trypsin"/>
    <property type="match status" value="2"/>
</dbReference>
<dbReference type="InterPro" id="IPR009003">
    <property type="entry name" value="Peptidase_S1_PA"/>
</dbReference>
<keyword evidence="4" id="KW-1185">Reference proteome</keyword>
<evidence type="ECO:0000259" key="2">
    <source>
        <dbReference type="PROSITE" id="PS50240"/>
    </source>
</evidence>
<dbReference type="GO" id="GO:0006508">
    <property type="term" value="P:proteolysis"/>
    <property type="evidence" value="ECO:0007669"/>
    <property type="project" value="InterPro"/>
</dbReference>
<dbReference type="SMART" id="SM00020">
    <property type="entry name" value="Tryp_SPc"/>
    <property type="match status" value="1"/>
</dbReference>